<evidence type="ECO:0000256" key="3">
    <source>
        <dbReference type="SAM" id="MobiDB-lite"/>
    </source>
</evidence>
<gene>
    <name evidence="5" type="ORF">FPL14_20825</name>
</gene>
<dbReference type="Pfam" id="PF01522">
    <property type="entry name" value="Polysacc_deac_1"/>
    <property type="match status" value="1"/>
</dbReference>
<dbReference type="GO" id="GO:0046872">
    <property type="term" value="F:metal ion binding"/>
    <property type="evidence" value="ECO:0007669"/>
    <property type="project" value="UniProtKB-KW"/>
</dbReference>
<dbReference type="InterPro" id="IPR002509">
    <property type="entry name" value="NODB_dom"/>
</dbReference>
<dbReference type="RefSeq" id="WP_182299578.1">
    <property type="nucleotide sequence ID" value="NZ_CP041969.1"/>
</dbReference>
<feature type="domain" description="NodB homology" evidence="4">
    <location>
        <begin position="1"/>
        <end position="121"/>
    </location>
</feature>
<dbReference type="Proteomes" id="UP000515679">
    <property type="component" value="Chromosome"/>
</dbReference>
<keyword evidence="2" id="KW-0378">Hydrolase</keyword>
<dbReference type="GO" id="GO:0005975">
    <property type="term" value="P:carbohydrate metabolic process"/>
    <property type="evidence" value="ECO:0007669"/>
    <property type="project" value="InterPro"/>
</dbReference>
<dbReference type="PANTHER" id="PTHR10587:SF133">
    <property type="entry name" value="CHITIN DEACETYLASE 1-RELATED"/>
    <property type="match status" value="1"/>
</dbReference>
<dbReference type="CDD" id="cd10917">
    <property type="entry name" value="CE4_NodB_like_6s_7s"/>
    <property type="match status" value="1"/>
</dbReference>
<dbReference type="EMBL" id="CP041969">
    <property type="protein sequence ID" value="QMV43344.1"/>
    <property type="molecule type" value="Genomic_DNA"/>
</dbReference>
<accession>A0A7G5C2B0</accession>
<dbReference type="PROSITE" id="PS51677">
    <property type="entry name" value="NODB"/>
    <property type="match status" value="1"/>
</dbReference>
<dbReference type="PANTHER" id="PTHR10587">
    <property type="entry name" value="GLYCOSYL TRANSFERASE-RELATED"/>
    <property type="match status" value="1"/>
</dbReference>
<evidence type="ECO:0000259" key="4">
    <source>
        <dbReference type="PROSITE" id="PS51677"/>
    </source>
</evidence>
<evidence type="ECO:0000256" key="1">
    <source>
        <dbReference type="ARBA" id="ARBA00022723"/>
    </source>
</evidence>
<evidence type="ECO:0000313" key="6">
    <source>
        <dbReference type="Proteomes" id="UP000515679"/>
    </source>
</evidence>
<keyword evidence="6" id="KW-1185">Reference proteome</keyword>
<feature type="region of interest" description="Disordered" evidence="3">
    <location>
        <begin position="68"/>
        <end position="87"/>
    </location>
</feature>
<dbReference type="GO" id="GO:0016810">
    <property type="term" value="F:hydrolase activity, acting on carbon-nitrogen (but not peptide) bonds"/>
    <property type="evidence" value="ECO:0007669"/>
    <property type="project" value="InterPro"/>
</dbReference>
<evidence type="ECO:0000313" key="5">
    <source>
        <dbReference type="EMBL" id="QMV43344.1"/>
    </source>
</evidence>
<dbReference type="InterPro" id="IPR011330">
    <property type="entry name" value="Glyco_hydro/deAcase_b/a-brl"/>
</dbReference>
<dbReference type="SUPFAM" id="SSF88713">
    <property type="entry name" value="Glycoside hydrolase/deacetylase"/>
    <property type="match status" value="1"/>
</dbReference>
<name>A0A7G5C2B0_9BACL</name>
<reference evidence="5 6" key="1">
    <citation type="submission" date="2019-07" db="EMBL/GenBank/DDBJ databases">
        <authorList>
            <person name="Kim J.K."/>
            <person name="Cheong H.-M."/>
            <person name="Choi Y."/>
            <person name="Hwang K.J."/>
            <person name="Lee S."/>
            <person name="Choi C."/>
        </authorList>
    </citation>
    <scope>NUCLEOTIDE SEQUENCE [LARGE SCALE GENOMIC DNA]</scope>
    <source>
        <strain evidence="5 6">KS 22</strain>
    </source>
</reference>
<dbReference type="GO" id="GO:0016020">
    <property type="term" value="C:membrane"/>
    <property type="evidence" value="ECO:0007669"/>
    <property type="project" value="TreeGrafter"/>
</dbReference>
<dbReference type="Gene3D" id="3.20.20.370">
    <property type="entry name" value="Glycoside hydrolase/deacetylase"/>
    <property type="match status" value="1"/>
</dbReference>
<organism evidence="5 6">
    <name type="scientific">Cohnella cholangitidis</name>
    <dbReference type="NCBI Taxonomy" id="2598458"/>
    <lineage>
        <taxon>Bacteria</taxon>
        <taxon>Bacillati</taxon>
        <taxon>Bacillota</taxon>
        <taxon>Bacilli</taxon>
        <taxon>Bacillales</taxon>
        <taxon>Paenibacillaceae</taxon>
        <taxon>Cohnella</taxon>
    </lineage>
</organism>
<proteinExistence type="predicted"/>
<evidence type="ECO:0000256" key="2">
    <source>
        <dbReference type="ARBA" id="ARBA00022801"/>
    </source>
</evidence>
<dbReference type="KEGG" id="cchl:FPL14_20825"/>
<sequence>MQANPEVVKAVAEQGHEIGNHTHSHPYLTRISPDECRMELKRTDALIHKLTGKRPLTFRPPYLDYNGGSNADAPSFRAASSNSRGERLSARDGKRIACFRSESIVRQKPRLLSYRNGWWFT</sequence>
<dbReference type="AlphaFoldDB" id="A0A7G5C2B0"/>
<protein>
    <submittedName>
        <fullName evidence="5">Polysaccharide deacetylase family protein</fullName>
    </submittedName>
</protein>
<dbReference type="InterPro" id="IPR050248">
    <property type="entry name" value="Polysacc_deacetylase_ArnD"/>
</dbReference>
<keyword evidence="1" id="KW-0479">Metal-binding</keyword>